<feature type="transmembrane region" description="Helical" evidence="9">
    <location>
        <begin position="309"/>
        <end position="327"/>
    </location>
</feature>
<dbReference type="AlphaFoldDB" id="A0A316YXX7"/>
<feature type="chain" id="PRO_5016344975" description="OST3-oligosaccharyltransferase gamma subunit" evidence="10">
    <location>
        <begin position="22"/>
        <end position="340"/>
    </location>
</feature>
<dbReference type="InterPro" id="IPR036249">
    <property type="entry name" value="Thioredoxin-like_sf"/>
</dbReference>
<evidence type="ECO:0000256" key="7">
    <source>
        <dbReference type="ARBA" id="ARBA00022989"/>
    </source>
</evidence>
<evidence type="ECO:0000313" key="12">
    <source>
        <dbReference type="Proteomes" id="UP000245768"/>
    </source>
</evidence>
<evidence type="ECO:0000256" key="1">
    <source>
        <dbReference type="ARBA" id="ARBA00002791"/>
    </source>
</evidence>
<evidence type="ECO:0000256" key="4">
    <source>
        <dbReference type="ARBA" id="ARBA00022692"/>
    </source>
</evidence>
<comment type="similarity">
    <text evidence="3">Belongs to the OST3/OST6 family.</text>
</comment>
<dbReference type="Pfam" id="PF04756">
    <property type="entry name" value="OST3_OST6"/>
    <property type="match status" value="1"/>
</dbReference>
<dbReference type="EMBL" id="KZ819634">
    <property type="protein sequence ID" value="PWN93906.1"/>
    <property type="molecule type" value="Genomic_DNA"/>
</dbReference>
<dbReference type="GO" id="GO:0018279">
    <property type="term" value="P:protein N-linked glycosylation via asparagine"/>
    <property type="evidence" value="ECO:0007669"/>
    <property type="project" value="TreeGrafter"/>
</dbReference>
<gene>
    <name evidence="11" type="ORF">FA10DRAFT_264505</name>
</gene>
<feature type="transmembrane region" description="Helical" evidence="9">
    <location>
        <begin position="277"/>
        <end position="297"/>
    </location>
</feature>
<dbReference type="OrthoDB" id="67566at2759"/>
<sequence length="340" mass="37035">MRSFVILFCAILALIVSPALAARKSGSDGASSKLAGFIARTKASPNNLIQLKDAQDFASLTGVPRDYSVSALLTAVDSGVPCQPCLNFQPNYEAVARSWRKVKGGEKRHVFSQIEFKDGREIFQQLGLSYAPVLLYFPPTTGEHGLGPNAEPVQYDFNRLGFEGGDVAAELSKQIGVDVPYRAPFPWKFALTATLVAVSLTTLLIVVLPRLSSSHFNASGAFGVLIQVATLSTITVMCAGHMWNGIRGAPYMMMGQGGKPEYFASGFQNQYGAETQIVAIIYGLLAFATVSLTILVPKQRDPVRQRAGVYVWSAILLGTFSLLFYVFRIKNPSYPFRLFL</sequence>
<dbReference type="GeneID" id="37042589"/>
<evidence type="ECO:0008006" key="13">
    <source>
        <dbReference type="Google" id="ProtNLM"/>
    </source>
</evidence>
<evidence type="ECO:0000256" key="6">
    <source>
        <dbReference type="ARBA" id="ARBA00022824"/>
    </source>
</evidence>
<dbReference type="STRING" id="215250.A0A316YXX7"/>
<evidence type="ECO:0000256" key="2">
    <source>
        <dbReference type="ARBA" id="ARBA00004477"/>
    </source>
</evidence>
<feature type="transmembrane region" description="Helical" evidence="9">
    <location>
        <begin position="220"/>
        <end position="243"/>
    </location>
</feature>
<dbReference type="FunCoup" id="A0A316YXX7">
    <property type="interactions" value="186"/>
</dbReference>
<evidence type="ECO:0000256" key="5">
    <source>
        <dbReference type="ARBA" id="ARBA00022729"/>
    </source>
</evidence>
<evidence type="ECO:0000256" key="10">
    <source>
        <dbReference type="SAM" id="SignalP"/>
    </source>
</evidence>
<dbReference type="PANTHER" id="PTHR12692">
    <property type="entry name" value="DOLICHYL-DIPHOSPHOOLIGOSACCHARIDE--PROTEIN GLYCOSYLTRANSFERASE-RELATED"/>
    <property type="match status" value="1"/>
</dbReference>
<dbReference type="GO" id="GO:0008250">
    <property type="term" value="C:oligosaccharyltransferase complex"/>
    <property type="evidence" value="ECO:0007669"/>
    <property type="project" value="TreeGrafter"/>
</dbReference>
<reference evidence="11 12" key="1">
    <citation type="journal article" date="2018" name="Mol. Biol. Evol.">
        <title>Broad Genomic Sampling Reveals a Smut Pathogenic Ancestry of the Fungal Clade Ustilaginomycotina.</title>
        <authorList>
            <person name="Kijpornyongpan T."/>
            <person name="Mondo S.J."/>
            <person name="Barry K."/>
            <person name="Sandor L."/>
            <person name="Lee J."/>
            <person name="Lipzen A."/>
            <person name="Pangilinan J."/>
            <person name="LaButti K."/>
            <person name="Hainaut M."/>
            <person name="Henrissat B."/>
            <person name="Grigoriev I.V."/>
            <person name="Spatafora J.W."/>
            <person name="Aime M.C."/>
        </authorList>
    </citation>
    <scope>NUCLEOTIDE SEQUENCE [LARGE SCALE GENOMIC DNA]</scope>
    <source>
        <strain evidence="11 12">MCA 4198</strain>
    </source>
</reference>
<keyword evidence="8 9" id="KW-0472">Membrane</keyword>
<dbReference type="Gene3D" id="3.40.30.10">
    <property type="entry name" value="Glutaredoxin"/>
    <property type="match status" value="1"/>
</dbReference>
<dbReference type="InParanoid" id="A0A316YXX7"/>
<evidence type="ECO:0000256" key="9">
    <source>
        <dbReference type="SAM" id="Phobius"/>
    </source>
</evidence>
<comment type="subcellular location">
    <subcellularLocation>
        <location evidence="2">Endoplasmic reticulum membrane</location>
        <topology evidence="2">Multi-pass membrane protein</topology>
    </subcellularLocation>
</comment>
<keyword evidence="7 9" id="KW-1133">Transmembrane helix</keyword>
<keyword evidence="4 9" id="KW-0812">Transmembrane</keyword>
<keyword evidence="6" id="KW-0256">Endoplasmic reticulum</keyword>
<comment type="function">
    <text evidence="1">Subunit of the oligosaccharyl transferase (OST) complex that catalyzes the initial transfer of a defined glycan (Glc(3)Man(9)GlcNAc(2) in eukaryotes) from the lipid carrier dolichol-pyrophosphate to an asparagine residue within an Asn-X-Ser/Thr consensus motif in nascent polypeptide chains, the first step in protein N-glycosylation. N-glycosylation occurs cotranslationally and the complex associates with the Sec61 complex at the channel-forming translocon complex that mediates protein translocation across the endoplasmic reticulum (ER). All subunits are required for a maximal enzyme activity.</text>
</comment>
<keyword evidence="12" id="KW-1185">Reference proteome</keyword>
<dbReference type="InterPro" id="IPR021149">
    <property type="entry name" value="OligosaccharylTrfase_OST3/OST6"/>
</dbReference>
<evidence type="ECO:0000256" key="3">
    <source>
        <dbReference type="ARBA" id="ARBA00009561"/>
    </source>
</evidence>
<keyword evidence="5 10" id="KW-0732">Signal</keyword>
<evidence type="ECO:0000313" key="11">
    <source>
        <dbReference type="EMBL" id="PWN93906.1"/>
    </source>
</evidence>
<name>A0A316YXX7_9BASI</name>
<feature type="transmembrane region" description="Helical" evidence="9">
    <location>
        <begin position="189"/>
        <end position="208"/>
    </location>
</feature>
<accession>A0A316YXX7</accession>
<dbReference type="PANTHER" id="PTHR12692:SF0">
    <property type="entry name" value="GH11935P"/>
    <property type="match status" value="1"/>
</dbReference>
<dbReference type="RefSeq" id="XP_025381104.1">
    <property type="nucleotide sequence ID" value="XM_025520673.1"/>
</dbReference>
<proteinExistence type="inferred from homology"/>
<protein>
    <recommendedName>
        <fullName evidence="13">OST3-oligosaccharyltransferase gamma subunit</fullName>
    </recommendedName>
</protein>
<evidence type="ECO:0000256" key="8">
    <source>
        <dbReference type="ARBA" id="ARBA00023136"/>
    </source>
</evidence>
<dbReference type="Proteomes" id="UP000245768">
    <property type="component" value="Unassembled WGS sequence"/>
</dbReference>
<feature type="signal peptide" evidence="10">
    <location>
        <begin position="1"/>
        <end position="21"/>
    </location>
</feature>
<dbReference type="SUPFAM" id="SSF52833">
    <property type="entry name" value="Thioredoxin-like"/>
    <property type="match status" value="1"/>
</dbReference>
<organism evidence="11 12">
    <name type="scientific">Acaromyces ingoldii</name>
    <dbReference type="NCBI Taxonomy" id="215250"/>
    <lineage>
        <taxon>Eukaryota</taxon>
        <taxon>Fungi</taxon>
        <taxon>Dikarya</taxon>
        <taxon>Basidiomycota</taxon>
        <taxon>Ustilaginomycotina</taxon>
        <taxon>Exobasidiomycetes</taxon>
        <taxon>Exobasidiales</taxon>
        <taxon>Cryptobasidiaceae</taxon>
        <taxon>Acaromyces</taxon>
    </lineage>
</organism>